<dbReference type="InterPro" id="IPR050229">
    <property type="entry name" value="GlpE_sulfurtransferase"/>
</dbReference>
<reference evidence="2" key="1">
    <citation type="submission" date="2019-11" db="EMBL/GenBank/DDBJ databases">
        <title>Characterization of Clostridium perfringens isolates from swine manure treated agricultural soils.</title>
        <authorList>
            <person name="Wushke S.T."/>
        </authorList>
    </citation>
    <scope>NUCLEOTIDE SEQUENCE</scope>
    <source>
        <strain evidence="2">X62</strain>
    </source>
</reference>
<name>A0AAW9KKG7_CLOPF</name>
<comment type="caution">
    <text evidence="2">The sequence shown here is derived from an EMBL/GenBank/DDBJ whole genome shotgun (WGS) entry which is preliminary data.</text>
</comment>
<dbReference type="CDD" id="cd00158">
    <property type="entry name" value="RHOD"/>
    <property type="match status" value="1"/>
</dbReference>
<accession>A0AAW9KKG7</accession>
<dbReference type="PANTHER" id="PTHR43031:SF18">
    <property type="entry name" value="RHODANESE-RELATED SULFURTRANSFERASES"/>
    <property type="match status" value="1"/>
</dbReference>
<dbReference type="EMBL" id="WNUR01000974">
    <property type="protein sequence ID" value="MDZ7543244.1"/>
    <property type="molecule type" value="Genomic_DNA"/>
</dbReference>
<gene>
    <name evidence="2" type="ORF">GNF83_19105</name>
</gene>
<feature type="non-terminal residue" evidence="2">
    <location>
        <position position="1"/>
    </location>
</feature>
<dbReference type="PROSITE" id="PS50206">
    <property type="entry name" value="RHODANESE_3"/>
    <property type="match status" value="1"/>
</dbReference>
<feature type="domain" description="Rhodanese" evidence="1">
    <location>
        <begin position="20"/>
        <end position="108"/>
    </location>
</feature>
<dbReference type="Proteomes" id="UP001288944">
    <property type="component" value="Unassembled WGS sequence"/>
</dbReference>
<evidence type="ECO:0000313" key="2">
    <source>
        <dbReference type="EMBL" id="MDZ7543244.1"/>
    </source>
</evidence>
<dbReference type="SMART" id="SM00450">
    <property type="entry name" value="RHOD"/>
    <property type="match status" value="1"/>
</dbReference>
<dbReference type="PANTHER" id="PTHR43031">
    <property type="entry name" value="FAD-DEPENDENT OXIDOREDUCTASE"/>
    <property type="match status" value="1"/>
</dbReference>
<dbReference type="InterPro" id="IPR036873">
    <property type="entry name" value="Rhodanese-like_dom_sf"/>
</dbReference>
<organism evidence="2 3">
    <name type="scientific">Clostridium perfringens</name>
    <dbReference type="NCBI Taxonomy" id="1502"/>
    <lineage>
        <taxon>Bacteria</taxon>
        <taxon>Bacillati</taxon>
        <taxon>Bacillota</taxon>
        <taxon>Clostridia</taxon>
        <taxon>Eubacteriales</taxon>
        <taxon>Clostridiaceae</taxon>
        <taxon>Clostridium</taxon>
    </lineage>
</organism>
<dbReference type="InterPro" id="IPR001763">
    <property type="entry name" value="Rhodanese-like_dom"/>
</dbReference>
<proteinExistence type="predicted"/>
<evidence type="ECO:0000259" key="1">
    <source>
        <dbReference type="PROSITE" id="PS50206"/>
    </source>
</evidence>
<evidence type="ECO:0000313" key="3">
    <source>
        <dbReference type="Proteomes" id="UP001288944"/>
    </source>
</evidence>
<sequence>SNLLEGTFKQVYVGQVRELVEQGAFIVDVREVNEYAQGHIKDAKNIPLSEIRDRLSEIPKDRPVYLHCRSAQRSYNAALALQHLGYDNVFNVAGGFMGISFYEYYNDKVLDREPIVTEYNFN</sequence>
<protein>
    <submittedName>
        <fullName evidence="2">Pyridine nucleotide-disulfide oxidoreductase</fullName>
    </submittedName>
</protein>
<dbReference type="SUPFAM" id="SSF52821">
    <property type="entry name" value="Rhodanese/Cell cycle control phosphatase"/>
    <property type="match status" value="1"/>
</dbReference>
<dbReference type="AlphaFoldDB" id="A0AAW9KKG7"/>
<dbReference type="Gene3D" id="3.40.250.10">
    <property type="entry name" value="Rhodanese-like domain"/>
    <property type="match status" value="1"/>
</dbReference>
<dbReference type="Pfam" id="PF00581">
    <property type="entry name" value="Rhodanese"/>
    <property type="match status" value="1"/>
</dbReference>